<dbReference type="AlphaFoldDB" id="A0A8X6MI90"/>
<name>A0A8X6MI90_NEPPI</name>
<sequence length="103" mass="11028">MISPGMQGTCRPSGPRPGSLQIVLLNSLNSLGHGMRSWAVSISTSFALQTRSAWFVHRRPGYPAPPRRSGELLYSSVVWPGRSGEDSGGFLPAPCIKPLHPCG</sequence>
<keyword evidence="5" id="KW-1185">Reference proteome</keyword>
<dbReference type="Proteomes" id="UP000887013">
    <property type="component" value="Unassembled WGS sequence"/>
</dbReference>
<evidence type="ECO:0000313" key="5">
    <source>
        <dbReference type="Proteomes" id="UP000887013"/>
    </source>
</evidence>
<comment type="caution">
    <text evidence="1">The sequence shown here is derived from an EMBL/GenBank/DDBJ whole genome shotgun (WGS) entry which is preliminary data.</text>
</comment>
<proteinExistence type="predicted"/>
<reference evidence="1" key="1">
    <citation type="submission" date="2020-08" db="EMBL/GenBank/DDBJ databases">
        <title>Multicomponent nature underlies the extraordinary mechanical properties of spider dragline silk.</title>
        <authorList>
            <person name="Kono N."/>
            <person name="Nakamura H."/>
            <person name="Mori M."/>
            <person name="Yoshida Y."/>
            <person name="Ohtoshi R."/>
            <person name="Malay A.D."/>
            <person name="Moran D.A.P."/>
            <person name="Tomita M."/>
            <person name="Numata K."/>
            <person name="Arakawa K."/>
        </authorList>
    </citation>
    <scope>NUCLEOTIDE SEQUENCE</scope>
</reference>
<evidence type="ECO:0000313" key="3">
    <source>
        <dbReference type="EMBL" id="GFT35226.1"/>
    </source>
</evidence>
<accession>A0A8X6MI90</accession>
<evidence type="ECO:0000313" key="2">
    <source>
        <dbReference type="EMBL" id="GFS72381.1"/>
    </source>
</evidence>
<evidence type="ECO:0000313" key="4">
    <source>
        <dbReference type="EMBL" id="GFU26126.1"/>
    </source>
</evidence>
<dbReference type="EMBL" id="BMAW01108680">
    <property type="protein sequence ID" value="GFT35226.1"/>
    <property type="molecule type" value="Genomic_DNA"/>
</dbReference>
<protein>
    <submittedName>
        <fullName evidence="1">Uncharacterized protein</fullName>
    </submittedName>
</protein>
<dbReference type="EMBL" id="BMAW01092606">
    <property type="protein sequence ID" value="GFS55742.1"/>
    <property type="molecule type" value="Genomic_DNA"/>
</dbReference>
<gene>
    <name evidence="4" type="ORF">NPIL_275991</name>
    <name evidence="2" type="ORF">NPIL_389191</name>
    <name evidence="3" type="ORF">NPIL_563361</name>
    <name evidence="1" type="ORF">NPIL_677251</name>
</gene>
<dbReference type="EMBL" id="BMAW01081761">
    <property type="protein sequence ID" value="GFU26126.1"/>
    <property type="molecule type" value="Genomic_DNA"/>
</dbReference>
<organism evidence="1 5">
    <name type="scientific">Nephila pilipes</name>
    <name type="common">Giant wood spider</name>
    <name type="synonym">Nephila maculata</name>
    <dbReference type="NCBI Taxonomy" id="299642"/>
    <lineage>
        <taxon>Eukaryota</taxon>
        <taxon>Metazoa</taxon>
        <taxon>Ecdysozoa</taxon>
        <taxon>Arthropoda</taxon>
        <taxon>Chelicerata</taxon>
        <taxon>Arachnida</taxon>
        <taxon>Araneae</taxon>
        <taxon>Araneomorphae</taxon>
        <taxon>Entelegynae</taxon>
        <taxon>Araneoidea</taxon>
        <taxon>Nephilidae</taxon>
        <taxon>Nephila</taxon>
    </lineage>
</organism>
<dbReference type="EMBL" id="BMAW01095882">
    <property type="protein sequence ID" value="GFS72381.1"/>
    <property type="molecule type" value="Genomic_DNA"/>
</dbReference>
<evidence type="ECO:0000313" key="1">
    <source>
        <dbReference type="EMBL" id="GFS55742.1"/>
    </source>
</evidence>